<protein>
    <recommendedName>
        <fullName evidence="2">UBX domain-containing protein</fullName>
    </recommendedName>
</protein>
<dbReference type="GO" id="GO:0005737">
    <property type="term" value="C:cytoplasm"/>
    <property type="evidence" value="ECO:0007669"/>
    <property type="project" value="TreeGrafter"/>
</dbReference>
<dbReference type="EMBL" id="CADCXU010024579">
    <property type="protein sequence ID" value="CAB0011953.1"/>
    <property type="molecule type" value="Genomic_DNA"/>
</dbReference>
<dbReference type="InterPro" id="IPR036339">
    <property type="entry name" value="PUB-like_dom_sf"/>
</dbReference>
<feature type="domain" description="UBX" evidence="2">
    <location>
        <begin position="342"/>
        <end position="412"/>
    </location>
</feature>
<dbReference type="SMART" id="SM00580">
    <property type="entry name" value="PUG"/>
    <property type="match status" value="1"/>
</dbReference>
<sequence>MPTDKKPSKKSLFAPRSGKSPSQKPSTSGGGSPNQKKDKNFNSNQSYFGRDGNSRDSSRGRAGRNSNSNRDTYTSSQTRDGTTSSDNPRMRAAEAALARLDRAGNMGFAEDVNSADVPEGQMAVRSVRFVCPAISDEMLPAKLWRPRIVQYLTDLSKTDPGLAAVFKIRTLNSNQEAVEECVQILTTYLKNVLSNPTDPKYRVIKLSNRIFVEKVQPIAGALGFLEAAGFVNSVKIESDGVVETLALDGEFSVENVEMLLDALRTAEPLFPVVFRDPIILKPQEAKEKIYLPEDFYDLTAQELTVMYKKRVQKQQEDEPLMTKAMREKKESNHLAKYKFSLLRVRFPDTSFLQGTFARYDTQKSIREFIDSCLREPLRYSLYCPHSKNTLSEKDDSKTLYELRLIPSVVLHLIPVDPKRSTICLQPDLLKNAKKI</sequence>
<evidence type="ECO:0000259" key="2">
    <source>
        <dbReference type="PROSITE" id="PS50033"/>
    </source>
</evidence>
<gene>
    <name evidence="3" type="ORF">NTEN_LOCUS16786</name>
</gene>
<evidence type="ECO:0000313" key="3">
    <source>
        <dbReference type="EMBL" id="CAB0011953.1"/>
    </source>
</evidence>
<dbReference type="PANTHER" id="PTHR23153:SF38">
    <property type="entry name" value="UBX DOMAIN-CONTAINING PROTEIN 6"/>
    <property type="match status" value="1"/>
</dbReference>
<dbReference type="PROSITE" id="PS50033">
    <property type="entry name" value="UBX"/>
    <property type="match status" value="1"/>
</dbReference>
<dbReference type="OrthoDB" id="49605at2759"/>
<dbReference type="SMART" id="SM00166">
    <property type="entry name" value="UBX"/>
    <property type="match status" value="1"/>
</dbReference>
<reference evidence="3 4" key="1">
    <citation type="submission" date="2020-02" db="EMBL/GenBank/DDBJ databases">
        <authorList>
            <person name="Ferguson B K."/>
        </authorList>
    </citation>
    <scope>NUCLEOTIDE SEQUENCE [LARGE SCALE GENOMIC DNA]</scope>
</reference>
<dbReference type="SUPFAM" id="SSF143503">
    <property type="entry name" value="PUG domain-like"/>
    <property type="match status" value="1"/>
</dbReference>
<dbReference type="Gene3D" id="3.10.20.90">
    <property type="entry name" value="Phosphatidylinositol 3-kinase Catalytic Subunit, Chain A, domain 1"/>
    <property type="match status" value="1"/>
</dbReference>
<dbReference type="PANTHER" id="PTHR23153">
    <property type="entry name" value="UBX-RELATED"/>
    <property type="match status" value="1"/>
</dbReference>
<evidence type="ECO:0000256" key="1">
    <source>
        <dbReference type="SAM" id="MobiDB-lite"/>
    </source>
</evidence>
<name>A0A6H5HEI0_9HEMI</name>
<proteinExistence type="predicted"/>
<dbReference type="AlphaFoldDB" id="A0A6H5HEI0"/>
<keyword evidence="4" id="KW-1185">Reference proteome</keyword>
<dbReference type="InterPro" id="IPR029071">
    <property type="entry name" value="Ubiquitin-like_domsf"/>
</dbReference>
<feature type="compositionally biased region" description="Polar residues" evidence="1">
    <location>
        <begin position="72"/>
        <end position="87"/>
    </location>
</feature>
<accession>A0A6H5HEI0</accession>
<organism evidence="3 4">
    <name type="scientific">Nesidiocoris tenuis</name>
    <dbReference type="NCBI Taxonomy" id="355587"/>
    <lineage>
        <taxon>Eukaryota</taxon>
        <taxon>Metazoa</taxon>
        <taxon>Ecdysozoa</taxon>
        <taxon>Arthropoda</taxon>
        <taxon>Hexapoda</taxon>
        <taxon>Insecta</taxon>
        <taxon>Pterygota</taxon>
        <taxon>Neoptera</taxon>
        <taxon>Paraneoptera</taxon>
        <taxon>Hemiptera</taxon>
        <taxon>Heteroptera</taxon>
        <taxon>Panheteroptera</taxon>
        <taxon>Cimicomorpha</taxon>
        <taxon>Miridae</taxon>
        <taxon>Dicyphina</taxon>
        <taxon>Nesidiocoris</taxon>
    </lineage>
</organism>
<dbReference type="SUPFAM" id="SSF54236">
    <property type="entry name" value="Ubiquitin-like"/>
    <property type="match status" value="1"/>
</dbReference>
<dbReference type="Gene3D" id="1.20.58.2190">
    <property type="match status" value="1"/>
</dbReference>
<feature type="region of interest" description="Disordered" evidence="1">
    <location>
        <begin position="1"/>
        <end position="89"/>
    </location>
</feature>
<dbReference type="InterPro" id="IPR018997">
    <property type="entry name" value="PUB_domain"/>
</dbReference>
<evidence type="ECO:0000313" key="4">
    <source>
        <dbReference type="Proteomes" id="UP000479000"/>
    </source>
</evidence>
<dbReference type="Pfam" id="PF09409">
    <property type="entry name" value="PUB"/>
    <property type="match status" value="1"/>
</dbReference>
<dbReference type="Pfam" id="PF00789">
    <property type="entry name" value="UBX"/>
    <property type="match status" value="1"/>
</dbReference>
<dbReference type="InterPro" id="IPR001012">
    <property type="entry name" value="UBX_dom"/>
</dbReference>
<dbReference type="Proteomes" id="UP000479000">
    <property type="component" value="Unassembled WGS sequence"/>
</dbReference>